<dbReference type="GO" id="GO:0008168">
    <property type="term" value="F:methyltransferase activity"/>
    <property type="evidence" value="ECO:0007669"/>
    <property type="project" value="UniProtKB-KW"/>
</dbReference>
<evidence type="ECO:0000313" key="3">
    <source>
        <dbReference type="Proteomes" id="UP000034680"/>
    </source>
</evidence>
<organism evidence="2 3">
    <name type="scientific">Diaporthe ampelina</name>
    <dbReference type="NCBI Taxonomy" id="1214573"/>
    <lineage>
        <taxon>Eukaryota</taxon>
        <taxon>Fungi</taxon>
        <taxon>Dikarya</taxon>
        <taxon>Ascomycota</taxon>
        <taxon>Pezizomycotina</taxon>
        <taxon>Sordariomycetes</taxon>
        <taxon>Sordariomycetidae</taxon>
        <taxon>Diaporthales</taxon>
        <taxon>Diaporthaceae</taxon>
        <taxon>Diaporthe</taxon>
    </lineage>
</organism>
<keyword evidence="2" id="KW-0489">Methyltransferase</keyword>
<dbReference type="AlphaFoldDB" id="A0A0G2FVN8"/>
<name>A0A0G2FVN8_9PEZI</name>
<dbReference type="Gene3D" id="3.40.50.150">
    <property type="entry name" value="Vaccinia Virus protein VP39"/>
    <property type="match status" value="1"/>
</dbReference>
<dbReference type="Pfam" id="PF13489">
    <property type="entry name" value="Methyltransf_23"/>
    <property type="match status" value="1"/>
</dbReference>
<proteinExistence type="inferred from homology"/>
<dbReference type="Proteomes" id="UP000034680">
    <property type="component" value="Unassembled WGS sequence"/>
</dbReference>
<dbReference type="InterPro" id="IPR029063">
    <property type="entry name" value="SAM-dependent_MTases_sf"/>
</dbReference>
<sequence>MAAEKEDGYVFQRNANAASRLHYQYYLWQDTYQFHLHPDIPPLAPDARIADVATGTGIWLSDLSRQLPPTTQLHGLDISLAQIPPRNLAPPNATYHQWDFFTPPPADLRGTFDVVHMRLVAVVVKDMQPGRILANVAQLLRPGGYLQWEEHYSADAGVVHGSAGRVPPAGEFPGVDRLKHLMAGPLSTSDGSRLLLGSRDWLTTLDRTLEDGGFEEVRRVVYPDAPVMGMFWNDVYVASVEEFALQMLKMDPELGKELQEMIERIEKEKRQGAWLSNPKAVFLGKRKG</sequence>
<comment type="similarity">
    <text evidence="1">Belongs to the methyltransferase superfamily. LaeA methyltransferase family.</text>
</comment>
<dbReference type="CDD" id="cd02440">
    <property type="entry name" value="AdoMet_MTases"/>
    <property type="match status" value="1"/>
</dbReference>
<dbReference type="SUPFAM" id="SSF53335">
    <property type="entry name" value="S-adenosyl-L-methionine-dependent methyltransferases"/>
    <property type="match status" value="1"/>
</dbReference>
<evidence type="ECO:0000256" key="1">
    <source>
        <dbReference type="ARBA" id="ARBA00038158"/>
    </source>
</evidence>
<gene>
    <name evidence="2" type="ORF">UCDDA912_g02041</name>
</gene>
<dbReference type="EMBL" id="LCUC01000065">
    <property type="protein sequence ID" value="KKY37954.1"/>
    <property type="molecule type" value="Genomic_DNA"/>
</dbReference>
<dbReference type="PANTHER" id="PTHR43591">
    <property type="entry name" value="METHYLTRANSFERASE"/>
    <property type="match status" value="1"/>
</dbReference>
<reference evidence="2 3" key="2">
    <citation type="submission" date="2015-05" db="EMBL/GenBank/DDBJ databases">
        <authorList>
            <person name="Morales-Cruz A."/>
            <person name="Amrine K.C."/>
            <person name="Cantu D."/>
        </authorList>
    </citation>
    <scope>NUCLEOTIDE SEQUENCE [LARGE SCALE GENOMIC DNA]</scope>
    <source>
        <strain evidence="2">DA912</strain>
    </source>
</reference>
<protein>
    <submittedName>
        <fullName evidence="2">Putative umta methyltransferase family protein</fullName>
    </submittedName>
</protein>
<keyword evidence="3" id="KW-1185">Reference proteome</keyword>
<comment type="caution">
    <text evidence="2">The sequence shown here is derived from an EMBL/GenBank/DDBJ whole genome shotgun (WGS) entry which is preliminary data.</text>
</comment>
<evidence type="ECO:0000313" key="2">
    <source>
        <dbReference type="EMBL" id="KKY37954.1"/>
    </source>
</evidence>
<dbReference type="STRING" id="1214573.A0A0G2FVN8"/>
<dbReference type="OrthoDB" id="417697at2759"/>
<dbReference type="GO" id="GO:0032259">
    <property type="term" value="P:methylation"/>
    <property type="evidence" value="ECO:0007669"/>
    <property type="project" value="UniProtKB-KW"/>
</dbReference>
<dbReference type="PANTHER" id="PTHR43591:SF110">
    <property type="entry name" value="RHODANESE DOMAIN-CONTAINING PROTEIN"/>
    <property type="match status" value="1"/>
</dbReference>
<accession>A0A0G2FVN8</accession>
<reference evidence="2 3" key="1">
    <citation type="submission" date="2015-05" db="EMBL/GenBank/DDBJ databases">
        <title>Distinctive expansion of gene families associated with plant cell wall degradation and secondary metabolism in the genomes of grapevine trunk pathogens.</title>
        <authorList>
            <person name="Lawrence D.P."/>
            <person name="Travadon R."/>
            <person name="Rolshausen P.E."/>
            <person name="Baumgartner K."/>
        </authorList>
    </citation>
    <scope>NUCLEOTIDE SEQUENCE [LARGE SCALE GENOMIC DNA]</scope>
    <source>
        <strain evidence="2">DA912</strain>
    </source>
</reference>
<keyword evidence="2" id="KW-0808">Transferase</keyword>